<dbReference type="Pfam" id="PF09624">
    <property type="entry name" value="DUF2393"/>
    <property type="match status" value="1"/>
</dbReference>
<reference evidence="2 3" key="3">
    <citation type="submission" date="2021-02" db="EMBL/GenBank/DDBJ databases">
        <authorList>
            <person name="Merkel A.Y."/>
        </authorList>
    </citation>
    <scope>NUCLEOTIDE SEQUENCE [LARGE SCALE GENOMIC DNA]</scope>
    <source>
        <strain evidence="2 3">T05b</strain>
    </source>
</reference>
<gene>
    <name evidence="2" type="ORF">JWV37_04280</name>
</gene>
<organism evidence="2 3">
    <name type="scientific">Sulfurospirillum tamanense</name>
    <dbReference type="NCBI Taxonomy" id="2813362"/>
    <lineage>
        <taxon>Bacteria</taxon>
        <taxon>Pseudomonadati</taxon>
        <taxon>Campylobacterota</taxon>
        <taxon>Epsilonproteobacteria</taxon>
        <taxon>Campylobacterales</taxon>
        <taxon>Sulfurospirillaceae</taxon>
        <taxon>Sulfurospirillum</taxon>
    </lineage>
</organism>
<comment type="caution">
    <text evidence="2">The sequence shown here is derived from an EMBL/GenBank/DDBJ whole genome shotgun (WGS) entry which is preliminary data.</text>
</comment>
<dbReference type="EMBL" id="JAFHKK010000006">
    <property type="protein sequence ID" value="MBN2963991.1"/>
    <property type="molecule type" value="Genomic_DNA"/>
</dbReference>
<proteinExistence type="predicted"/>
<keyword evidence="1" id="KW-0812">Transmembrane</keyword>
<keyword evidence="1" id="KW-1133">Transmembrane helix</keyword>
<keyword evidence="3" id="KW-1185">Reference proteome</keyword>
<dbReference type="RefSeq" id="WP_205458539.1">
    <property type="nucleotide sequence ID" value="NZ_JAFHKK010000006.1"/>
</dbReference>
<accession>A0ABS2WQN5</accession>
<evidence type="ECO:0000313" key="3">
    <source>
        <dbReference type="Proteomes" id="UP000703590"/>
    </source>
</evidence>
<dbReference type="Proteomes" id="UP000703590">
    <property type="component" value="Unassembled WGS sequence"/>
</dbReference>
<feature type="transmembrane region" description="Helical" evidence="1">
    <location>
        <begin position="51"/>
        <end position="74"/>
    </location>
</feature>
<keyword evidence="1" id="KW-0472">Membrane</keyword>
<reference evidence="2 3" key="2">
    <citation type="submission" date="2021-02" db="EMBL/GenBank/DDBJ databases">
        <title>Sulfurospirillum tamanensis sp. nov.</title>
        <authorList>
            <person name="Frolova A."/>
            <person name="Merkel A."/>
            <person name="Slobodkin A."/>
        </authorList>
    </citation>
    <scope>NUCLEOTIDE SEQUENCE [LARGE SCALE GENOMIC DNA]</scope>
    <source>
        <strain evidence="2 3">T05b</strain>
    </source>
</reference>
<feature type="transmembrane region" description="Helical" evidence="1">
    <location>
        <begin position="21"/>
        <end position="45"/>
    </location>
</feature>
<evidence type="ECO:0000256" key="1">
    <source>
        <dbReference type="SAM" id="Phobius"/>
    </source>
</evidence>
<reference evidence="3" key="1">
    <citation type="submission" date="2021-02" db="EMBL/GenBank/DDBJ databases">
        <title>Sulfurospirillum tamanensis sp. nov.</title>
        <authorList>
            <person name="Merkel A.Y."/>
        </authorList>
    </citation>
    <scope>NUCLEOTIDE SEQUENCE [LARGE SCALE GENOMIC DNA]</scope>
    <source>
        <strain evidence="3">T05b</strain>
    </source>
</reference>
<dbReference type="InterPro" id="IPR013417">
    <property type="entry name" value="CHP02588"/>
</dbReference>
<sequence length="180" mass="20594">MRGTMETAKHPLLVYISHFQMGDYIAFAWLILLFFLFIFLAILLAKKRPGLAIIIVLLDLALLFGAPFFIKYYLDRSLRSHQLTLNHVQQLLFSQTLILQGSLANTSPKPFAWCRVSFMVVPKKEGELSRFLATLKPLHQTSISIQTPLSSTEVVPFETVIEPFRLDEETMEVVTKAECY</sequence>
<evidence type="ECO:0000313" key="2">
    <source>
        <dbReference type="EMBL" id="MBN2963991.1"/>
    </source>
</evidence>
<protein>
    <submittedName>
        <fullName evidence="2">DUF2393 family protein</fullName>
    </submittedName>
</protein>
<name>A0ABS2WQN5_9BACT</name>